<evidence type="ECO:0000313" key="2">
    <source>
        <dbReference type="EMBL" id="QSB05710.1"/>
    </source>
</evidence>
<reference evidence="2" key="1">
    <citation type="submission" date="2021-02" db="EMBL/GenBank/DDBJ databases">
        <title>Natronoglycomyces albus gen. nov., sp. nov, a haloalkaliphilic actinobacterium from a soda solonchak soil.</title>
        <authorList>
            <person name="Sorokin D.Y."/>
            <person name="Khijniak T.V."/>
            <person name="Zakharycheva A.P."/>
            <person name="Boueva O.V."/>
            <person name="Ariskina E.V."/>
            <person name="Hahnke R.L."/>
            <person name="Bunk B."/>
            <person name="Sproer C."/>
            <person name="Schumann P."/>
            <person name="Evtushenko L.I."/>
            <person name="Kublanov I.V."/>
        </authorList>
    </citation>
    <scope>NUCLEOTIDE SEQUENCE</scope>
    <source>
        <strain evidence="2">DSM 106290</strain>
    </source>
</reference>
<dbReference type="KEGG" id="nav:JQS30_01925"/>
<dbReference type="AlphaFoldDB" id="A0A895XTY3"/>
<name>A0A895XTY3_9ACTN</name>
<proteinExistence type="predicted"/>
<keyword evidence="1" id="KW-1133">Transmembrane helix</keyword>
<feature type="transmembrane region" description="Helical" evidence="1">
    <location>
        <begin position="6"/>
        <end position="23"/>
    </location>
</feature>
<dbReference type="RefSeq" id="WP_213171722.1">
    <property type="nucleotide sequence ID" value="NZ_CP070496.1"/>
</dbReference>
<protein>
    <submittedName>
        <fullName evidence="2">Uncharacterized protein</fullName>
    </submittedName>
</protein>
<keyword evidence="1" id="KW-0812">Transmembrane</keyword>
<dbReference type="EMBL" id="CP070496">
    <property type="protein sequence ID" value="QSB05710.1"/>
    <property type="molecule type" value="Genomic_DNA"/>
</dbReference>
<keyword evidence="3" id="KW-1185">Reference proteome</keyword>
<feature type="transmembrane region" description="Helical" evidence="1">
    <location>
        <begin position="32"/>
        <end position="49"/>
    </location>
</feature>
<evidence type="ECO:0000313" key="3">
    <source>
        <dbReference type="Proteomes" id="UP000662939"/>
    </source>
</evidence>
<sequence>MSLALLGIGFGMTILALYAWPWLRRHRAHREVVAIALGATILAIALAAVEP</sequence>
<keyword evidence="1" id="KW-0472">Membrane</keyword>
<gene>
    <name evidence="2" type="ORF">JQS30_01925</name>
</gene>
<evidence type="ECO:0000256" key="1">
    <source>
        <dbReference type="SAM" id="Phobius"/>
    </source>
</evidence>
<organism evidence="2 3">
    <name type="scientific">Natronoglycomyces albus</name>
    <dbReference type="NCBI Taxonomy" id="2811108"/>
    <lineage>
        <taxon>Bacteria</taxon>
        <taxon>Bacillati</taxon>
        <taxon>Actinomycetota</taxon>
        <taxon>Actinomycetes</taxon>
        <taxon>Glycomycetales</taxon>
        <taxon>Glycomycetaceae</taxon>
        <taxon>Natronoglycomyces</taxon>
    </lineage>
</organism>
<accession>A0A895XTY3</accession>
<dbReference type="Proteomes" id="UP000662939">
    <property type="component" value="Chromosome"/>
</dbReference>